<organism evidence="1 2">
    <name type="scientific">Boeremia exigua</name>
    <dbReference type="NCBI Taxonomy" id="749465"/>
    <lineage>
        <taxon>Eukaryota</taxon>
        <taxon>Fungi</taxon>
        <taxon>Dikarya</taxon>
        <taxon>Ascomycota</taxon>
        <taxon>Pezizomycotina</taxon>
        <taxon>Dothideomycetes</taxon>
        <taxon>Pleosporomycetidae</taxon>
        <taxon>Pleosporales</taxon>
        <taxon>Pleosporineae</taxon>
        <taxon>Didymellaceae</taxon>
        <taxon>Boeremia</taxon>
    </lineage>
</organism>
<sequence length="70" mass="7199">MADGGGLAALHTWAEYNVDALLDFAKALSTGRAFSLNGGEQGAARGTQSDNTLLCKRGGGSRVLTGLAWM</sequence>
<gene>
    <name evidence="1" type="ORF">OPT61_g7753</name>
</gene>
<keyword evidence="2" id="KW-1185">Reference proteome</keyword>
<protein>
    <submittedName>
        <fullName evidence="1">Uncharacterized protein</fullName>
    </submittedName>
</protein>
<evidence type="ECO:0000313" key="1">
    <source>
        <dbReference type="EMBL" id="KAJ8109032.1"/>
    </source>
</evidence>
<proteinExistence type="predicted"/>
<dbReference type="Proteomes" id="UP001153331">
    <property type="component" value="Unassembled WGS sequence"/>
</dbReference>
<reference evidence="1" key="1">
    <citation type="submission" date="2022-11" db="EMBL/GenBank/DDBJ databases">
        <title>Genome Sequence of Boeremia exigua.</title>
        <authorList>
            <person name="Buettner E."/>
        </authorList>
    </citation>
    <scope>NUCLEOTIDE SEQUENCE</scope>
    <source>
        <strain evidence="1">CU02</strain>
    </source>
</reference>
<dbReference type="EMBL" id="JAPHNI010000665">
    <property type="protein sequence ID" value="KAJ8109032.1"/>
    <property type="molecule type" value="Genomic_DNA"/>
</dbReference>
<accession>A0ACC2I136</accession>
<comment type="caution">
    <text evidence="1">The sequence shown here is derived from an EMBL/GenBank/DDBJ whole genome shotgun (WGS) entry which is preliminary data.</text>
</comment>
<name>A0ACC2I136_9PLEO</name>
<evidence type="ECO:0000313" key="2">
    <source>
        <dbReference type="Proteomes" id="UP001153331"/>
    </source>
</evidence>